<dbReference type="Proteomes" id="UP000004038">
    <property type="component" value="Unassembled WGS sequence"/>
</dbReference>
<dbReference type="EMBL" id="AGVV01000068">
    <property type="protein sequence ID" value="EHK75095.1"/>
    <property type="molecule type" value="Genomic_DNA"/>
</dbReference>
<dbReference type="AlphaFoldDB" id="H0G6I4"/>
<protein>
    <submittedName>
        <fullName evidence="1">Uncharacterized protein</fullName>
    </submittedName>
</protein>
<gene>
    <name evidence="1" type="ORF">SM0020_25531</name>
</gene>
<sequence>MQSGGIRRRLSLRLSKLFDTGTDSEVLVARLHWRGIRRHTSRELIPGA</sequence>
<dbReference type="PATRIC" id="fig|1107881.3.peg.5170"/>
<accession>H0G6I4</accession>
<reference evidence="1 2" key="1">
    <citation type="journal article" date="2012" name="J. Bacteriol.">
        <title>Draft Genome Sequence of Sinorhizobium meliloti CCNWSX0020, a Nitrogen-Fixing Symbiont with Copper Tolerance Capability Isolated from Lead-Zinc Mine Tailings.</title>
        <authorList>
            <person name="Li Z."/>
            <person name="Ma Z."/>
            <person name="Hao X."/>
            <person name="Wei G."/>
        </authorList>
    </citation>
    <scope>NUCLEOTIDE SEQUENCE [LARGE SCALE GENOMIC DNA]</scope>
    <source>
        <strain evidence="1 2">CCNWSX0020</strain>
    </source>
</reference>
<organism evidence="1 2">
    <name type="scientific">Sinorhizobium meliloti CCNWSX0020</name>
    <dbReference type="NCBI Taxonomy" id="1107881"/>
    <lineage>
        <taxon>Bacteria</taxon>
        <taxon>Pseudomonadati</taxon>
        <taxon>Pseudomonadota</taxon>
        <taxon>Alphaproteobacteria</taxon>
        <taxon>Hyphomicrobiales</taxon>
        <taxon>Rhizobiaceae</taxon>
        <taxon>Sinorhizobium/Ensifer group</taxon>
        <taxon>Sinorhizobium</taxon>
    </lineage>
</organism>
<name>H0G6I4_RHIML</name>
<evidence type="ECO:0000313" key="2">
    <source>
        <dbReference type="Proteomes" id="UP000004038"/>
    </source>
</evidence>
<evidence type="ECO:0000313" key="1">
    <source>
        <dbReference type="EMBL" id="EHK75095.1"/>
    </source>
</evidence>
<proteinExistence type="predicted"/>